<evidence type="ECO:0000313" key="3">
    <source>
        <dbReference type="EMBL" id="KIG16629.1"/>
    </source>
</evidence>
<proteinExistence type="predicted"/>
<accession>A0A0C1ZG78</accession>
<protein>
    <recommendedName>
        <fullName evidence="5">Phage holin family protein</fullName>
    </recommendedName>
</protein>
<gene>
    <name evidence="3" type="ORF">DB30_04248</name>
</gene>
<evidence type="ECO:0008006" key="5">
    <source>
        <dbReference type="Google" id="ProtNLM"/>
    </source>
</evidence>
<dbReference type="Pfam" id="PF07332">
    <property type="entry name" value="Phage_holin_3_6"/>
    <property type="match status" value="1"/>
</dbReference>
<comment type="caution">
    <text evidence="3">The sequence shown here is derived from an EMBL/GenBank/DDBJ whole genome shotgun (WGS) entry which is preliminary data.</text>
</comment>
<organism evidence="3 4">
    <name type="scientific">Enhygromyxa salina</name>
    <dbReference type="NCBI Taxonomy" id="215803"/>
    <lineage>
        <taxon>Bacteria</taxon>
        <taxon>Pseudomonadati</taxon>
        <taxon>Myxococcota</taxon>
        <taxon>Polyangia</taxon>
        <taxon>Nannocystales</taxon>
        <taxon>Nannocystaceae</taxon>
        <taxon>Enhygromyxa</taxon>
    </lineage>
</organism>
<keyword evidence="2" id="KW-1133">Transmembrane helix</keyword>
<evidence type="ECO:0000313" key="4">
    <source>
        <dbReference type="Proteomes" id="UP000031599"/>
    </source>
</evidence>
<feature type="transmembrane region" description="Helical" evidence="2">
    <location>
        <begin position="55"/>
        <end position="79"/>
    </location>
</feature>
<dbReference type="RefSeq" id="WP_052549295.1">
    <property type="nucleotide sequence ID" value="NZ_JMCC02000034.1"/>
</dbReference>
<keyword evidence="2" id="KW-0812">Transmembrane</keyword>
<name>A0A0C1ZG78_9BACT</name>
<sequence>MPRPSTRDRGSAAAPSLPAEIAQVAGDVVSLRAELLKLELLSYVEKTLNPAICKVVAACLVGVGGLFTLIAAALAIGAALGHLSLGMLIVGVAVIGLGGLFARVRPKLVSFGDKPPEVESKRAQALPITQGREPPRAVSAGSAAAGPPDHEPTREPTRAQLQRQLEARERLLASDLDELGSETRAHVVRYSKLAAVGVAGVAAAMIVGGLVWTLAGRRGGGASAR</sequence>
<feature type="compositionally biased region" description="Low complexity" evidence="1">
    <location>
        <begin position="136"/>
        <end position="147"/>
    </location>
</feature>
<dbReference type="InterPro" id="IPR009937">
    <property type="entry name" value="Phage_holin_3_6"/>
</dbReference>
<dbReference type="EMBL" id="JMCC02000034">
    <property type="protein sequence ID" value="KIG16629.1"/>
    <property type="molecule type" value="Genomic_DNA"/>
</dbReference>
<evidence type="ECO:0000256" key="2">
    <source>
        <dbReference type="SAM" id="Phobius"/>
    </source>
</evidence>
<feature type="transmembrane region" description="Helical" evidence="2">
    <location>
        <begin position="85"/>
        <end position="104"/>
    </location>
</feature>
<feature type="region of interest" description="Disordered" evidence="1">
    <location>
        <begin position="115"/>
        <end position="160"/>
    </location>
</feature>
<feature type="transmembrane region" description="Helical" evidence="2">
    <location>
        <begin position="193"/>
        <end position="215"/>
    </location>
</feature>
<keyword evidence="2" id="KW-0472">Membrane</keyword>
<dbReference type="AlphaFoldDB" id="A0A0C1ZG78"/>
<feature type="compositionally biased region" description="Basic and acidic residues" evidence="1">
    <location>
        <begin position="148"/>
        <end position="157"/>
    </location>
</feature>
<evidence type="ECO:0000256" key="1">
    <source>
        <dbReference type="SAM" id="MobiDB-lite"/>
    </source>
</evidence>
<dbReference type="Proteomes" id="UP000031599">
    <property type="component" value="Unassembled WGS sequence"/>
</dbReference>
<reference evidence="3 4" key="1">
    <citation type="submission" date="2014-12" db="EMBL/GenBank/DDBJ databases">
        <title>Genome assembly of Enhygromyxa salina DSM 15201.</title>
        <authorList>
            <person name="Sharma G."/>
            <person name="Subramanian S."/>
        </authorList>
    </citation>
    <scope>NUCLEOTIDE SEQUENCE [LARGE SCALE GENOMIC DNA]</scope>
    <source>
        <strain evidence="3 4">DSM 15201</strain>
    </source>
</reference>